<evidence type="ECO:0000313" key="1">
    <source>
        <dbReference type="EMBL" id="MBC8578046.1"/>
    </source>
</evidence>
<dbReference type="AlphaFoldDB" id="A0A926ICZ3"/>
<sequence length="83" mass="9283">MEIKVCVGSACYVKGSHEVIETLQELIKVYGLEKQVVLKAAFCLGHCTEAVSIQIGDVIYGVPKEEVATFFKEQVYRRIQSCK</sequence>
<proteinExistence type="predicted"/>
<dbReference type="EMBL" id="JACRSY010000001">
    <property type="protein sequence ID" value="MBC8578046.1"/>
    <property type="molecule type" value="Genomic_DNA"/>
</dbReference>
<organism evidence="1 2">
    <name type="scientific">Zhenhengia yiwuensis</name>
    <dbReference type="NCBI Taxonomy" id="2763666"/>
    <lineage>
        <taxon>Bacteria</taxon>
        <taxon>Bacillati</taxon>
        <taxon>Bacillota</taxon>
        <taxon>Clostridia</taxon>
        <taxon>Lachnospirales</taxon>
        <taxon>Lachnospiraceae</taxon>
        <taxon>Zhenhengia</taxon>
    </lineage>
</organism>
<dbReference type="RefSeq" id="WP_177671207.1">
    <property type="nucleotide sequence ID" value="NZ_JACRSY010000001.1"/>
</dbReference>
<dbReference type="Proteomes" id="UP000655830">
    <property type="component" value="Unassembled WGS sequence"/>
</dbReference>
<dbReference type="CDD" id="cd02980">
    <property type="entry name" value="TRX_Fd_family"/>
    <property type="match status" value="1"/>
</dbReference>
<reference evidence="1" key="1">
    <citation type="submission" date="2020-08" db="EMBL/GenBank/DDBJ databases">
        <title>Genome public.</title>
        <authorList>
            <person name="Liu C."/>
            <person name="Sun Q."/>
        </authorList>
    </citation>
    <scope>NUCLEOTIDE SEQUENCE</scope>
    <source>
        <strain evidence="1">NSJ-12</strain>
    </source>
</reference>
<evidence type="ECO:0000313" key="2">
    <source>
        <dbReference type="Proteomes" id="UP000655830"/>
    </source>
</evidence>
<comment type="caution">
    <text evidence="1">The sequence shown here is derived from an EMBL/GenBank/DDBJ whole genome shotgun (WGS) entry which is preliminary data.</text>
</comment>
<accession>A0A926ICZ3</accession>
<dbReference type="Gene3D" id="3.40.30.10">
    <property type="entry name" value="Glutaredoxin"/>
    <property type="match status" value="1"/>
</dbReference>
<keyword evidence="2" id="KW-1185">Reference proteome</keyword>
<name>A0A926ICZ3_9FIRM</name>
<dbReference type="InterPro" id="IPR036249">
    <property type="entry name" value="Thioredoxin-like_sf"/>
</dbReference>
<dbReference type="Pfam" id="PF01257">
    <property type="entry name" value="2Fe-2S_thioredx"/>
    <property type="match status" value="1"/>
</dbReference>
<protein>
    <submittedName>
        <fullName evidence="1">(2Fe-2S) ferredoxin domain-containing protein</fullName>
    </submittedName>
</protein>
<gene>
    <name evidence="1" type="ORF">H8718_00645</name>
</gene>
<dbReference type="SUPFAM" id="SSF52833">
    <property type="entry name" value="Thioredoxin-like"/>
    <property type="match status" value="1"/>
</dbReference>